<feature type="domain" description="tRNA pseudouridylate synthase B C-terminal" evidence="7">
    <location>
        <begin position="172"/>
        <end position="212"/>
    </location>
</feature>
<dbReference type="NCBIfam" id="TIGR00431">
    <property type="entry name" value="TruB"/>
    <property type="match status" value="1"/>
</dbReference>
<accession>A0ABV4U9M3</accession>
<feature type="domain" description="Pseudouridine synthase II N-terminal" evidence="6">
    <location>
        <begin position="29"/>
        <end position="171"/>
    </location>
</feature>
<dbReference type="Proteomes" id="UP001575105">
    <property type="component" value="Unassembled WGS sequence"/>
</dbReference>
<dbReference type="CDD" id="cd02573">
    <property type="entry name" value="PseudoU_synth_EcTruB"/>
    <property type="match status" value="1"/>
</dbReference>
<dbReference type="InterPro" id="IPR014780">
    <property type="entry name" value="tRNA_psdUridine_synth_TruB"/>
</dbReference>
<feature type="active site" description="Nucleophile" evidence="5">
    <location>
        <position position="38"/>
    </location>
</feature>
<keyword evidence="9" id="KW-1185">Reference proteome</keyword>
<dbReference type="EMBL" id="JBGUBD010000012">
    <property type="protein sequence ID" value="MFA9479800.1"/>
    <property type="molecule type" value="Genomic_DNA"/>
</dbReference>
<evidence type="ECO:0000256" key="1">
    <source>
        <dbReference type="ARBA" id="ARBA00000385"/>
    </source>
</evidence>
<evidence type="ECO:0000256" key="5">
    <source>
        <dbReference type="HAMAP-Rule" id="MF_01080"/>
    </source>
</evidence>
<sequence length="226" mass="24173">MVGLLVVDKPLGWSSMDVVRRVRGAAGGVKTGHAGTLDPLATGVVVCCLGKATRCVEQIMGQRKTYEADVDLSAWSTTDDREGELQPVEVPTPPTREQVAAACEQFVGDIEQVPPAHSAMRVGGRRAYKLARQGQEVVLEPRIVSIYAIELTGYTWPTATLTVHCGRGTYIRSLARDLGKALGTGGHLAALRRTAVGPYTLAQAVTVEHCKEVGVTEADLLPMPEQ</sequence>
<dbReference type="PANTHER" id="PTHR13767">
    <property type="entry name" value="TRNA-PSEUDOURIDINE SYNTHASE"/>
    <property type="match status" value="1"/>
</dbReference>
<evidence type="ECO:0000256" key="3">
    <source>
        <dbReference type="ARBA" id="ARBA00022694"/>
    </source>
</evidence>
<reference evidence="8 9" key="1">
    <citation type="submission" date="2024-08" db="EMBL/GenBank/DDBJ databases">
        <title>Whole-genome sequencing of halo(alkali)philic microorganisms from hypersaline lakes.</title>
        <authorList>
            <person name="Sorokin D.Y."/>
            <person name="Merkel A.Y."/>
            <person name="Messina E."/>
            <person name="Yakimov M."/>
        </authorList>
    </citation>
    <scope>NUCLEOTIDE SEQUENCE [LARGE SCALE GENOMIC DNA]</scope>
    <source>
        <strain evidence="8 9">AB-hyl4</strain>
    </source>
</reference>
<evidence type="ECO:0000256" key="2">
    <source>
        <dbReference type="ARBA" id="ARBA00005642"/>
    </source>
</evidence>
<dbReference type="SUPFAM" id="SSF55120">
    <property type="entry name" value="Pseudouridine synthase"/>
    <property type="match status" value="1"/>
</dbReference>
<protein>
    <recommendedName>
        <fullName evidence="5">tRNA pseudouridine synthase B</fullName>
        <ecNumber evidence="5">5.4.99.25</ecNumber>
    </recommendedName>
    <alternativeName>
        <fullName evidence="5">tRNA pseudouridine(55) synthase</fullName>
        <shortName evidence="5">Psi55 synthase</shortName>
    </alternativeName>
    <alternativeName>
        <fullName evidence="5">tRNA pseudouridylate synthase</fullName>
    </alternativeName>
    <alternativeName>
        <fullName evidence="5">tRNA-uridine isomerase</fullName>
    </alternativeName>
</protein>
<dbReference type="HAMAP" id="MF_01080">
    <property type="entry name" value="TruB_bact"/>
    <property type="match status" value="1"/>
</dbReference>
<gene>
    <name evidence="5 8" type="primary">truB</name>
    <name evidence="8" type="ORF">ACERK3_16050</name>
</gene>
<keyword evidence="3 5" id="KW-0819">tRNA processing</keyword>
<dbReference type="InterPro" id="IPR032819">
    <property type="entry name" value="TruB_C"/>
</dbReference>
<dbReference type="Gene3D" id="3.30.2350.10">
    <property type="entry name" value="Pseudouridine synthase"/>
    <property type="match status" value="1"/>
</dbReference>
<dbReference type="Pfam" id="PF01509">
    <property type="entry name" value="TruB_N"/>
    <property type="match status" value="1"/>
</dbReference>
<evidence type="ECO:0000256" key="4">
    <source>
        <dbReference type="ARBA" id="ARBA00023235"/>
    </source>
</evidence>
<dbReference type="InterPro" id="IPR020103">
    <property type="entry name" value="PsdUridine_synth_cat_dom_sf"/>
</dbReference>
<dbReference type="Pfam" id="PF16198">
    <property type="entry name" value="TruB_C_2"/>
    <property type="match status" value="1"/>
</dbReference>
<evidence type="ECO:0000259" key="6">
    <source>
        <dbReference type="Pfam" id="PF01509"/>
    </source>
</evidence>
<organism evidence="8 9">
    <name type="scientific">Natronomicrosphaera hydrolytica</name>
    <dbReference type="NCBI Taxonomy" id="3242702"/>
    <lineage>
        <taxon>Bacteria</taxon>
        <taxon>Pseudomonadati</taxon>
        <taxon>Planctomycetota</taxon>
        <taxon>Phycisphaerae</taxon>
        <taxon>Phycisphaerales</taxon>
        <taxon>Phycisphaeraceae</taxon>
        <taxon>Natronomicrosphaera</taxon>
    </lineage>
</organism>
<dbReference type="RefSeq" id="WP_425346725.1">
    <property type="nucleotide sequence ID" value="NZ_JBGUBD010000012.1"/>
</dbReference>
<comment type="function">
    <text evidence="5">Responsible for synthesis of pseudouridine from uracil-55 in the psi GC loop of transfer RNAs.</text>
</comment>
<dbReference type="GO" id="GO:0160148">
    <property type="term" value="F:tRNA pseudouridine(55) synthase activity"/>
    <property type="evidence" value="ECO:0007669"/>
    <property type="project" value="UniProtKB-EC"/>
</dbReference>
<dbReference type="PANTHER" id="PTHR13767:SF2">
    <property type="entry name" value="PSEUDOURIDYLATE SYNTHASE TRUB1"/>
    <property type="match status" value="1"/>
</dbReference>
<comment type="catalytic activity">
    <reaction evidence="1 5">
        <text>uridine(55) in tRNA = pseudouridine(55) in tRNA</text>
        <dbReference type="Rhea" id="RHEA:42532"/>
        <dbReference type="Rhea" id="RHEA-COMP:10101"/>
        <dbReference type="Rhea" id="RHEA-COMP:10102"/>
        <dbReference type="ChEBI" id="CHEBI:65314"/>
        <dbReference type="ChEBI" id="CHEBI:65315"/>
        <dbReference type="EC" id="5.4.99.25"/>
    </reaction>
</comment>
<evidence type="ECO:0000313" key="9">
    <source>
        <dbReference type="Proteomes" id="UP001575105"/>
    </source>
</evidence>
<name>A0ABV4U9M3_9BACT</name>
<keyword evidence="4 5" id="KW-0413">Isomerase</keyword>
<comment type="caution">
    <text evidence="8">The sequence shown here is derived from an EMBL/GenBank/DDBJ whole genome shotgun (WGS) entry which is preliminary data.</text>
</comment>
<evidence type="ECO:0000313" key="8">
    <source>
        <dbReference type="EMBL" id="MFA9479800.1"/>
    </source>
</evidence>
<dbReference type="EC" id="5.4.99.25" evidence="5"/>
<comment type="similarity">
    <text evidence="2 5">Belongs to the pseudouridine synthase TruB family. Type 1 subfamily.</text>
</comment>
<proteinExistence type="inferred from homology"/>
<evidence type="ECO:0000259" key="7">
    <source>
        <dbReference type="Pfam" id="PF16198"/>
    </source>
</evidence>
<dbReference type="InterPro" id="IPR002501">
    <property type="entry name" value="PsdUridine_synth_N"/>
</dbReference>